<evidence type="ECO:0000313" key="2">
    <source>
        <dbReference type="Proteomes" id="UP000820818"/>
    </source>
</evidence>
<reference evidence="1 2" key="1">
    <citation type="submission" date="2022-05" db="EMBL/GenBank/DDBJ databases">
        <title>A multi-omics perspective on studying reproductive biology in Daphnia sinensis.</title>
        <authorList>
            <person name="Jia J."/>
        </authorList>
    </citation>
    <scope>NUCLEOTIDE SEQUENCE [LARGE SCALE GENOMIC DNA]</scope>
    <source>
        <strain evidence="1 2">WSL</strain>
    </source>
</reference>
<evidence type="ECO:0000313" key="1">
    <source>
        <dbReference type="EMBL" id="KAI9559931.1"/>
    </source>
</evidence>
<accession>A0AAD5LC25</accession>
<protein>
    <submittedName>
        <fullName evidence="1">Uncharacterized protein</fullName>
    </submittedName>
</protein>
<proteinExistence type="predicted"/>
<dbReference type="Proteomes" id="UP000820818">
    <property type="component" value="Linkage Group LG4"/>
</dbReference>
<keyword evidence="2" id="KW-1185">Reference proteome</keyword>
<gene>
    <name evidence="1" type="ORF">GHT06_013938</name>
</gene>
<organism evidence="1 2">
    <name type="scientific">Daphnia sinensis</name>
    <dbReference type="NCBI Taxonomy" id="1820382"/>
    <lineage>
        <taxon>Eukaryota</taxon>
        <taxon>Metazoa</taxon>
        <taxon>Ecdysozoa</taxon>
        <taxon>Arthropoda</taxon>
        <taxon>Crustacea</taxon>
        <taxon>Branchiopoda</taxon>
        <taxon>Diplostraca</taxon>
        <taxon>Cladocera</taxon>
        <taxon>Anomopoda</taxon>
        <taxon>Daphniidae</taxon>
        <taxon>Daphnia</taxon>
        <taxon>Daphnia similis group</taxon>
    </lineage>
</organism>
<comment type="caution">
    <text evidence="1">The sequence shown here is derived from an EMBL/GenBank/DDBJ whole genome shotgun (WGS) entry which is preliminary data.</text>
</comment>
<sequence length="85" mass="9803">MLEDTTSHICKLLEFRVSTCRTFTEEPSRTSPPIFFSVICIYRCRHFTLATSRAEEGRICTSPFSLSPTSPAKQLRWCIIDQEVE</sequence>
<name>A0AAD5LC25_9CRUS</name>
<dbReference type="EMBL" id="WJBH02000004">
    <property type="protein sequence ID" value="KAI9559931.1"/>
    <property type="molecule type" value="Genomic_DNA"/>
</dbReference>
<dbReference type="AlphaFoldDB" id="A0AAD5LC25"/>